<keyword evidence="1" id="KW-0472">Membrane</keyword>
<dbReference type="EMBL" id="BMXY01000001">
    <property type="protein sequence ID" value="GGZ57269.1"/>
    <property type="molecule type" value="Genomic_DNA"/>
</dbReference>
<evidence type="ECO:0000256" key="1">
    <source>
        <dbReference type="SAM" id="Phobius"/>
    </source>
</evidence>
<evidence type="ECO:0000313" key="4">
    <source>
        <dbReference type="Proteomes" id="UP000643403"/>
    </source>
</evidence>
<dbReference type="Gene3D" id="1.20.1260.10">
    <property type="match status" value="1"/>
</dbReference>
<feature type="transmembrane region" description="Helical" evidence="1">
    <location>
        <begin position="53"/>
        <end position="72"/>
    </location>
</feature>
<dbReference type="Pfam" id="PF03713">
    <property type="entry name" value="DUF305"/>
    <property type="match status" value="1"/>
</dbReference>
<feature type="transmembrane region" description="Helical" evidence="1">
    <location>
        <begin position="21"/>
        <end position="41"/>
    </location>
</feature>
<dbReference type="PANTHER" id="PTHR36933:SF1">
    <property type="entry name" value="SLL0788 PROTEIN"/>
    <property type="match status" value="1"/>
</dbReference>
<gene>
    <name evidence="3" type="ORF">GCM10008101_08530</name>
</gene>
<evidence type="ECO:0000259" key="2">
    <source>
        <dbReference type="Pfam" id="PF03713"/>
    </source>
</evidence>
<keyword evidence="1" id="KW-1133">Transmembrane helix</keyword>
<protein>
    <recommendedName>
        <fullName evidence="2">DUF305 domain-containing protein</fullName>
    </recommendedName>
</protein>
<name>A0ABQ3BU62_9GAMM</name>
<comment type="caution">
    <text evidence="3">The sequence shown here is derived from an EMBL/GenBank/DDBJ whole genome shotgun (WGS) entry which is preliminary data.</text>
</comment>
<dbReference type="InterPro" id="IPR005183">
    <property type="entry name" value="DUF305_CopM-like"/>
</dbReference>
<accession>A0ABQ3BU62</accession>
<keyword evidence="4" id="KW-1185">Reference proteome</keyword>
<reference evidence="4" key="1">
    <citation type="journal article" date="2019" name="Int. J. Syst. Evol. Microbiol.">
        <title>The Global Catalogue of Microorganisms (GCM) 10K type strain sequencing project: providing services to taxonomists for standard genome sequencing and annotation.</title>
        <authorList>
            <consortium name="The Broad Institute Genomics Platform"/>
            <consortium name="The Broad Institute Genome Sequencing Center for Infectious Disease"/>
            <person name="Wu L."/>
            <person name="Ma J."/>
        </authorList>
    </citation>
    <scope>NUCLEOTIDE SEQUENCE [LARGE SCALE GENOMIC DNA]</scope>
    <source>
        <strain evidence="4">KCTC 22558</strain>
    </source>
</reference>
<dbReference type="RefSeq" id="WP_189447134.1">
    <property type="nucleotide sequence ID" value="NZ_BMXY01000001.1"/>
</dbReference>
<feature type="transmembrane region" description="Helical" evidence="1">
    <location>
        <begin position="84"/>
        <end position="100"/>
    </location>
</feature>
<sequence>MENMQHAAGGSAHGGRGAYIRLAWMAGLSFIAMYFLMYAMVDRYSSVYANINQVYMAGLMAAPMVAIELLIMGAMYRDRRLNRILVAASVALAVLFWVLIRTQAGVADRQFLRSMIPHHSGAILMCGKAELTDPELQALCRQIIDSQKAEIELMKRMLERSK</sequence>
<dbReference type="InterPro" id="IPR012347">
    <property type="entry name" value="Ferritin-like"/>
</dbReference>
<feature type="domain" description="DUF305" evidence="2">
    <location>
        <begin position="103"/>
        <end position="158"/>
    </location>
</feature>
<evidence type="ECO:0000313" key="3">
    <source>
        <dbReference type="EMBL" id="GGZ57269.1"/>
    </source>
</evidence>
<keyword evidence="1" id="KW-0812">Transmembrane</keyword>
<proteinExistence type="predicted"/>
<organism evidence="3 4">
    <name type="scientific">Cognatilysobacter xinjiangensis</name>
    <dbReference type="NCBI Taxonomy" id="546892"/>
    <lineage>
        <taxon>Bacteria</taxon>
        <taxon>Pseudomonadati</taxon>
        <taxon>Pseudomonadota</taxon>
        <taxon>Gammaproteobacteria</taxon>
        <taxon>Lysobacterales</taxon>
        <taxon>Lysobacteraceae</taxon>
        <taxon>Cognatilysobacter</taxon>
    </lineage>
</organism>
<dbReference type="Proteomes" id="UP000643403">
    <property type="component" value="Unassembled WGS sequence"/>
</dbReference>
<dbReference type="PANTHER" id="PTHR36933">
    <property type="entry name" value="SLL0788 PROTEIN"/>
    <property type="match status" value="1"/>
</dbReference>